<dbReference type="PROSITE" id="PS51257">
    <property type="entry name" value="PROKAR_LIPOPROTEIN"/>
    <property type="match status" value="1"/>
</dbReference>
<organism evidence="3">
    <name type="scientific">Streptomyces tabacisoli</name>
    <dbReference type="NCBI Taxonomy" id="3156398"/>
    <lineage>
        <taxon>Bacteria</taxon>
        <taxon>Bacillati</taxon>
        <taxon>Actinomycetota</taxon>
        <taxon>Actinomycetes</taxon>
        <taxon>Kitasatosporales</taxon>
        <taxon>Streptomycetaceae</taxon>
        <taxon>Streptomyces</taxon>
    </lineage>
</organism>
<evidence type="ECO:0000256" key="1">
    <source>
        <dbReference type="ARBA" id="ARBA00008814"/>
    </source>
</evidence>
<dbReference type="CDD" id="cd01148">
    <property type="entry name" value="TroA_a"/>
    <property type="match status" value="1"/>
</dbReference>
<dbReference type="AlphaFoldDB" id="A0AAU8J743"/>
<dbReference type="KEGG" id="stac:ABII15_36400"/>
<dbReference type="Gene3D" id="3.40.50.1980">
    <property type="entry name" value="Nitrogenase molybdenum iron protein domain"/>
    <property type="match status" value="2"/>
</dbReference>
<protein>
    <submittedName>
        <fullName evidence="3">ABC transporter substrate-binding protein</fullName>
    </submittedName>
</protein>
<sequence length="344" mass="36882">MPARFARHVRRGAPLLAGAVFLAGCGGPADGAGDEKSARGVTVDNCGTKVRVDRAPQRAVALDQGAAEIMLSLGLADRMVGTGTWTDPVLKGLEKANARVPRLADRYPSFEKVLSVEPDFAAASFTYTLSKGGVASREKFAELGVPTYLSPSDCAGKDNSGDGDGERTEALTLDTVYGEIRDLARIFHVEERGEKLIDTLTARVDKAASAADTSDVSVLYWFANSDSPYMAGCCGAPGVITKELGLRNVFADTHEEWPQIGWETVADRDPDVLVIGDLTRRSQSAESAAQKIRFLESDPVTKNMTAVREKRYVLLRGQDMNPTIRTVDGVEKVAAALGEFGLAR</sequence>
<evidence type="ECO:0000259" key="2">
    <source>
        <dbReference type="PROSITE" id="PS50983"/>
    </source>
</evidence>
<comment type="similarity">
    <text evidence="1">Belongs to the bacterial solute-binding protein 8 family.</text>
</comment>
<evidence type="ECO:0000313" key="3">
    <source>
        <dbReference type="EMBL" id="XCJ75892.1"/>
    </source>
</evidence>
<dbReference type="InterPro" id="IPR050902">
    <property type="entry name" value="ABC_Transporter_SBP"/>
</dbReference>
<dbReference type="PANTHER" id="PTHR30535">
    <property type="entry name" value="VITAMIN B12-BINDING PROTEIN"/>
    <property type="match status" value="1"/>
</dbReference>
<feature type="domain" description="Fe/B12 periplasmic-binding" evidence="2">
    <location>
        <begin position="58"/>
        <end position="344"/>
    </location>
</feature>
<gene>
    <name evidence="3" type="ORF">ABII15_36400</name>
</gene>
<dbReference type="PANTHER" id="PTHR30535:SF7">
    <property type="entry name" value="IRON(III) DICITRATE-BINDING PROTEIN"/>
    <property type="match status" value="1"/>
</dbReference>
<dbReference type="PROSITE" id="PS50983">
    <property type="entry name" value="FE_B12_PBP"/>
    <property type="match status" value="1"/>
</dbReference>
<accession>A0AAU8J743</accession>
<dbReference type="Pfam" id="PF01497">
    <property type="entry name" value="Peripla_BP_2"/>
    <property type="match status" value="1"/>
</dbReference>
<proteinExistence type="inferred from homology"/>
<dbReference type="EMBL" id="CP159534">
    <property type="protein sequence ID" value="XCJ75892.1"/>
    <property type="molecule type" value="Genomic_DNA"/>
</dbReference>
<dbReference type="SUPFAM" id="SSF53807">
    <property type="entry name" value="Helical backbone' metal receptor"/>
    <property type="match status" value="1"/>
</dbReference>
<dbReference type="InterPro" id="IPR002491">
    <property type="entry name" value="ABC_transptr_periplasmic_BD"/>
</dbReference>
<reference evidence="3" key="1">
    <citation type="submission" date="2024-06" db="EMBL/GenBank/DDBJ databases">
        <title>Streptomyces sp. strain HUAS MG91 genome sequences.</title>
        <authorList>
            <person name="Mo P."/>
        </authorList>
    </citation>
    <scope>NUCLEOTIDE SEQUENCE</scope>
    <source>
        <strain evidence="3">HUAS MG91</strain>
    </source>
</reference>
<name>A0AAU8J743_9ACTN</name>